<dbReference type="EMBL" id="LAZR01035691">
    <property type="protein sequence ID" value="KKL26838.1"/>
    <property type="molecule type" value="Genomic_DNA"/>
</dbReference>
<gene>
    <name evidence="1" type="ORF">LCGC14_2391270</name>
</gene>
<dbReference type="AlphaFoldDB" id="A0A0F9ESN2"/>
<organism evidence="1">
    <name type="scientific">marine sediment metagenome</name>
    <dbReference type="NCBI Taxonomy" id="412755"/>
    <lineage>
        <taxon>unclassified sequences</taxon>
        <taxon>metagenomes</taxon>
        <taxon>ecological metagenomes</taxon>
    </lineage>
</organism>
<reference evidence="1" key="1">
    <citation type="journal article" date="2015" name="Nature">
        <title>Complex archaea that bridge the gap between prokaryotes and eukaryotes.</title>
        <authorList>
            <person name="Spang A."/>
            <person name="Saw J.H."/>
            <person name="Jorgensen S.L."/>
            <person name="Zaremba-Niedzwiedzka K."/>
            <person name="Martijn J."/>
            <person name="Lind A.E."/>
            <person name="van Eijk R."/>
            <person name="Schleper C."/>
            <person name="Guy L."/>
            <person name="Ettema T.J."/>
        </authorList>
    </citation>
    <scope>NUCLEOTIDE SEQUENCE</scope>
</reference>
<feature type="non-terminal residue" evidence="1">
    <location>
        <position position="1"/>
    </location>
</feature>
<accession>A0A0F9ESN2</accession>
<evidence type="ECO:0000313" key="1">
    <source>
        <dbReference type="EMBL" id="KKL26838.1"/>
    </source>
</evidence>
<comment type="caution">
    <text evidence="1">The sequence shown here is derived from an EMBL/GenBank/DDBJ whole genome shotgun (WGS) entry which is preliminary data.</text>
</comment>
<proteinExistence type="predicted"/>
<sequence length="105" mass="12138">TDSCFIDGAQFGGLVDRPSSRLMSWSFIESFFNRKAGSHIFPHEMKERIDRTFNVPSSGQYQPVKITVLSREAEKRYYKLHNGDILDLDTKTILDRQLLRTLLDA</sequence>
<protein>
    <submittedName>
        <fullName evidence="1">Uncharacterized protein</fullName>
    </submittedName>
</protein>
<name>A0A0F9ESN2_9ZZZZ</name>